<proteinExistence type="predicted"/>
<dbReference type="PROSITE" id="PS51186">
    <property type="entry name" value="GNAT"/>
    <property type="match status" value="1"/>
</dbReference>
<dbReference type="Proteomes" id="UP001596013">
    <property type="component" value="Unassembled WGS sequence"/>
</dbReference>
<dbReference type="InterPro" id="IPR016181">
    <property type="entry name" value="Acyl_CoA_acyltransferase"/>
</dbReference>
<evidence type="ECO:0000259" key="1">
    <source>
        <dbReference type="PROSITE" id="PS51186"/>
    </source>
</evidence>
<reference evidence="3" key="1">
    <citation type="journal article" date="2019" name="Int. J. Syst. Evol. Microbiol.">
        <title>The Global Catalogue of Microorganisms (GCM) 10K type strain sequencing project: providing services to taxonomists for standard genome sequencing and annotation.</title>
        <authorList>
            <consortium name="The Broad Institute Genomics Platform"/>
            <consortium name="The Broad Institute Genome Sequencing Center for Infectious Disease"/>
            <person name="Wu L."/>
            <person name="Ma J."/>
        </authorList>
    </citation>
    <scope>NUCLEOTIDE SEQUENCE [LARGE SCALE GENOMIC DNA]</scope>
    <source>
        <strain evidence="3">JCM 17130</strain>
    </source>
</reference>
<name>A0ABW0JPZ6_9GAMM</name>
<dbReference type="SUPFAM" id="SSF55729">
    <property type="entry name" value="Acyl-CoA N-acyltransferases (Nat)"/>
    <property type="match status" value="1"/>
</dbReference>
<dbReference type="InterPro" id="IPR000182">
    <property type="entry name" value="GNAT_dom"/>
</dbReference>
<gene>
    <name evidence="2" type="ORF">ACFPME_14730</name>
</gene>
<feature type="domain" description="N-acetyltransferase" evidence="1">
    <location>
        <begin position="91"/>
        <end position="232"/>
    </location>
</feature>
<keyword evidence="3" id="KW-1185">Reference proteome</keyword>
<dbReference type="CDD" id="cd04301">
    <property type="entry name" value="NAT_SF"/>
    <property type="match status" value="1"/>
</dbReference>
<organism evidence="2 3">
    <name type="scientific">Rhodanobacter umsongensis</name>
    <dbReference type="NCBI Taxonomy" id="633153"/>
    <lineage>
        <taxon>Bacteria</taxon>
        <taxon>Pseudomonadati</taxon>
        <taxon>Pseudomonadota</taxon>
        <taxon>Gammaproteobacteria</taxon>
        <taxon>Lysobacterales</taxon>
        <taxon>Rhodanobacteraceae</taxon>
        <taxon>Rhodanobacter</taxon>
    </lineage>
</organism>
<comment type="caution">
    <text evidence="2">The sequence shown here is derived from an EMBL/GenBank/DDBJ whole genome shotgun (WGS) entry which is preliminary data.</text>
</comment>
<dbReference type="Pfam" id="PF08445">
    <property type="entry name" value="FR47"/>
    <property type="match status" value="1"/>
</dbReference>
<evidence type="ECO:0000313" key="3">
    <source>
        <dbReference type="Proteomes" id="UP001596013"/>
    </source>
</evidence>
<protein>
    <submittedName>
        <fullName evidence="2">GNAT family N-acetyltransferase</fullName>
    </submittedName>
</protein>
<sequence length="232" mass="25355">MNMLDRPVWASLSTAHAGLSLGDDMARRYQPDINRFASARDDSDAALQALARLVPPFDPVFVLQVPEIHVPAELVPLKVAKGVQMVAHSAVAPPDGRPEGVVALGDLDAEEMLALATLAEPGPFLRQTHRMGSFVGIRIDGRLVAMAGERFRFPGYTELSGVCTHPDFRGHGFARRLSRHVAAAIAARGETAFLHAWKNNLAAISLYEALGFRWRCDVNVTVLKRRSGEDLR</sequence>
<dbReference type="Gene3D" id="3.40.630.30">
    <property type="match status" value="1"/>
</dbReference>
<evidence type="ECO:0000313" key="2">
    <source>
        <dbReference type="EMBL" id="MFC5437816.1"/>
    </source>
</evidence>
<dbReference type="InterPro" id="IPR013653">
    <property type="entry name" value="GCN5-like_dom"/>
</dbReference>
<dbReference type="RefSeq" id="WP_377306410.1">
    <property type="nucleotide sequence ID" value="NZ_JBHSMK010000009.1"/>
</dbReference>
<accession>A0ABW0JPZ6</accession>
<dbReference type="EMBL" id="JBHSMK010000009">
    <property type="protein sequence ID" value="MFC5437816.1"/>
    <property type="molecule type" value="Genomic_DNA"/>
</dbReference>